<keyword evidence="1" id="KW-0805">Transcription regulation</keyword>
<dbReference type="PROSITE" id="PS51063">
    <property type="entry name" value="HTH_CRP_2"/>
    <property type="match status" value="1"/>
</dbReference>
<evidence type="ECO:0000259" key="4">
    <source>
        <dbReference type="PROSITE" id="PS50042"/>
    </source>
</evidence>
<reference evidence="6 7" key="1">
    <citation type="submission" date="2016-10" db="EMBL/GenBank/DDBJ databases">
        <authorList>
            <person name="de Groot N.N."/>
        </authorList>
    </citation>
    <scope>NUCLEOTIDE SEQUENCE [LARGE SCALE GENOMIC DNA]</scope>
    <source>
        <strain evidence="6 7">DSM 12271</strain>
    </source>
</reference>
<accession>A0A1I0YRJ3</accession>
<keyword evidence="7" id="KW-1185">Reference proteome</keyword>
<keyword evidence="3" id="KW-0804">Transcription</keyword>
<evidence type="ECO:0000256" key="2">
    <source>
        <dbReference type="ARBA" id="ARBA00023125"/>
    </source>
</evidence>
<keyword evidence="6" id="KW-0808">Transferase</keyword>
<feature type="domain" description="Cyclic nucleotide-binding" evidence="4">
    <location>
        <begin position="15"/>
        <end position="120"/>
    </location>
</feature>
<evidence type="ECO:0000313" key="6">
    <source>
        <dbReference type="EMBL" id="SFB14928.1"/>
    </source>
</evidence>
<protein>
    <submittedName>
        <fullName evidence="6">cAMP-binding domain of CRP or a regulatory subunit of cAMP-dependent protein kinases</fullName>
    </submittedName>
</protein>
<dbReference type="GO" id="GO:0005829">
    <property type="term" value="C:cytosol"/>
    <property type="evidence" value="ECO:0007669"/>
    <property type="project" value="TreeGrafter"/>
</dbReference>
<dbReference type="CDD" id="cd00038">
    <property type="entry name" value="CAP_ED"/>
    <property type="match status" value="1"/>
</dbReference>
<dbReference type="PROSITE" id="PS50042">
    <property type="entry name" value="CNMP_BINDING_3"/>
    <property type="match status" value="1"/>
</dbReference>
<dbReference type="RefSeq" id="WP_090041175.1">
    <property type="nucleotide sequence ID" value="NZ_FOKI01000014.1"/>
</dbReference>
<dbReference type="PANTHER" id="PTHR24567:SF58">
    <property type="entry name" value="CYCLIC AMP-BINDING REGULATORY PROTEIN"/>
    <property type="match status" value="1"/>
</dbReference>
<dbReference type="GO" id="GO:0016301">
    <property type="term" value="F:kinase activity"/>
    <property type="evidence" value="ECO:0007669"/>
    <property type="project" value="UniProtKB-KW"/>
</dbReference>
<sequence>MNILNYLDILKTNKLFKVFENNDLTNIFSHINYTISKYEKNDIIFMEDDLCTSLSVILDGGVEIQKIDISGKILKVSRFKSGDVFGENLIFGDRNSYPMTVVADSNSIILNISKDSLAKLCESNSTFLYEFLKIQSNKAFALSSKIKEVTLKTIRQKICEFLLSEYKNNNNNSKIKLTTSKKEWADKLGVQRPSLSRELIKLKDDGIIDYDRDIIIIKDLEMLEDMMN</sequence>
<dbReference type="GO" id="GO:0003700">
    <property type="term" value="F:DNA-binding transcription factor activity"/>
    <property type="evidence" value="ECO:0007669"/>
    <property type="project" value="TreeGrafter"/>
</dbReference>
<dbReference type="SUPFAM" id="SSF51206">
    <property type="entry name" value="cAMP-binding domain-like"/>
    <property type="match status" value="1"/>
</dbReference>
<dbReference type="OrthoDB" id="3176638at2"/>
<dbReference type="InterPro" id="IPR050397">
    <property type="entry name" value="Env_Response_Regulators"/>
</dbReference>
<dbReference type="STRING" id="84698.SAMN04488528_101446"/>
<evidence type="ECO:0000313" key="7">
    <source>
        <dbReference type="Proteomes" id="UP000198619"/>
    </source>
</evidence>
<dbReference type="Pfam" id="PF13545">
    <property type="entry name" value="HTH_Crp_2"/>
    <property type="match status" value="1"/>
</dbReference>
<feature type="domain" description="HTH crp-type" evidence="5">
    <location>
        <begin position="152"/>
        <end position="221"/>
    </location>
</feature>
<dbReference type="InterPro" id="IPR036390">
    <property type="entry name" value="WH_DNA-bd_sf"/>
</dbReference>
<dbReference type="Pfam" id="PF00027">
    <property type="entry name" value="cNMP_binding"/>
    <property type="match status" value="1"/>
</dbReference>
<name>A0A1I0YRJ3_9CLOT</name>
<dbReference type="Gene3D" id="2.60.120.10">
    <property type="entry name" value="Jelly Rolls"/>
    <property type="match status" value="1"/>
</dbReference>
<gene>
    <name evidence="6" type="ORF">SAMN04488528_101446</name>
</gene>
<organism evidence="6 7">
    <name type="scientific">Clostridium frigidicarnis</name>
    <dbReference type="NCBI Taxonomy" id="84698"/>
    <lineage>
        <taxon>Bacteria</taxon>
        <taxon>Bacillati</taxon>
        <taxon>Bacillota</taxon>
        <taxon>Clostridia</taxon>
        <taxon>Eubacteriales</taxon>
        <taxon>Clostridiaceae</taxon>
        <taxon>Clostridium</taxon>
    </lineage>
</organism>
<dbReference type="SUPFAM" id="SSF46785">
    <property type="entry name" value="Winged helix' DNA-binding domain"/>
    <property type="match status" value="1"/>
</dbReference>
<proteinExistence type="predicted"/>
<dbReference type="AlphaFoldDB" id="A0A1I0YRJ3"/>
<dbReference type="Proteomes" id="UP000198619">
    <property type="component" value="Unassembled WGS sequence"/>
</dbReference>
<dbReference type="SMART" id="SM00100">
    <property type="entry name" value="cNMP"/>
    <property type="match status" value="1"/>
</dbReference>
<dbReference type="EMBL" id="FOKI01000014">
    <property type="protein sequence ID" value="SFB14928.1"/>
    <property type="molecule type" value="Genomic_DNA"/>
</dbReference>
<dbReference type="GO" id="GO:0003677">
    <property type="term" value="F:DNA binding"/>
    <property type="evidence" value="ECO:0007669"/>
    <property type="project" value="UniProtKB-KW"/>
</dbReference>
<dbReference type="InterPro" id="IPR014710">
    <property type="entry name" value="RmlC-like_jellyroll"/>
</dbReference>
<keyword evidence="2" id="KW-0238">DNA-binding</keyword>
<evidence type="ECO:0000256" key="3">
    <source>
        <dbReference type="ARBA" id="ARBA00023163"/>
    </source>
</evidence>
<dbReference type="PANTHER" id="PTHR24567">
    <property type="entry name" value="CRP FAMILY TRANSCRIPTIONAL REGULATORY PROTEIN"/>
    <property type="match status" value="1"/>
</dbReference>
<dbReference type="InterPro" id="IPR012318">
    <property type="entry name" value="HTH_CRP"/>
</dbReference>
<dbReference type="InterPro" id="IPR000595">
    <property type="entry name" value="cNMP-bd_dom"/>
</dbReference>
<keyword evidence="6" id="KW-0418">Kinase</keyword>
<dbReference type="InterPro" id="IPR018490">
    <property type="entry name" value="cNMP-bd_dom_sf"/>
</dbReference>
<evidence type="ECO:0000256" key="1">
    <source>
        <dbReference type="ARBA" id="ARBA00023015"/>
    </source>
</evidence>
<evidence type="ECO:0000259" key="5">
    <source>
        <dbReference type="PROSITE" id="PS51063"/>
    </source>
</evidence>